<reference evidence="7" key="2">
    <citation type="submission" date="2025-09" db="UniProtKB">
        <authorList>
            <consortium name="Ensembl"/>
        </authorList>
    </citation>
    <scope>IDENTIFICATION</scope>
</reference>
<dbReference type="GeneTree" id="ENSGT00940000156457"/>
<feature type="compositionally biased region" description="Basic and acidic residues" evidence="4">
    <location>
        <begin position="151"/>
        <end position="191"/>
    </location>
</feature>
<dbReference type="GO" id="GO:0031397">
    <property type="term" value="P:negative regulation of protein ubiquitination"/>
    <property type="evidence" value="ECO:0007669"/>
    <property type="project" value="TreeGrafter"/>
</dbReference>
<keyword evidence="2" id="KW-0963">Cytoplasm</keyword>
<evidence type="ECO:0000256" key="1">
    <source>
        <dbReference type="ARBA" id="ARBA00004496"/>
    </source>
</evidence>
<dbReference type="SUPFAM" id="SSF54236">
    <property type="entry name" value="Ubiquitin-like"/>
    <property type="match status" value="1"/>
</dbReference>
<dbReference type="FunFam" id="1.10.8.10:FF:000044">
    <property type="entry name" value="UBX domain-containing protein 1"/>
    <property type="match status" value="1"/>
</dbReference>
<evidence type="ECO:0000256" key="4">
    <source>
        <dbReference type="SAM" id="MobiDB-lite"/>
    </source>
</evidence>
<dbReference type="InterPro" id="IPR001012">
    <property type="entry name" value="UBX_dom"/>
</dbReference>
<evidence type="ECO:0000259" key="6">
    <source>
        <dbReference type="PROSITE" id="PS50033"/>
    </source>
</evidence>
<dbReference type="GO" id="GO:1903094">
    <property type="term" value="P:negative regulation of protein K48-linked deubiquitination"/>
    <property type="evidence" value="ECO:0007669"/>
    <property type="project" value="TreeGrafter"/>
</dbReference>
<dbReference type="InterPro" id="IPR015940">
    <property type="entry name" value="UBA"/>
</dbReference>
<keyword evidence="8" id="KW-1185">Reference proteome</keyword>
<feature type="domain" description="UBA" evidence="5">
    <location>
        <begin position="1"/>
        <end position="42"/>
    </location>
</feature>
<feature type="domain" description="UBX" evidence="6">
    <location>
        <begin position="225"/>
        <end position="295"/>
    </location>
</feature>
<dbReference type="Gene3D" id="3.10.20.90">
    <property type="entry name" value="Phosphatidylinositol 3-kinase Catalytic Subunit, Chain A, domain 1"/>
    <property type="match status" value="1"/>
</dbReference>
<dbReference type="CDD" id="cd14302">
    <property type="entry name" value="UBA_UBXN1"/>
    <property type="match status" value="1"/>
</dbReference>
<keyword evidence="3" id="KW-0175">Coiled coil</keyword>
<evidence type="ECO:0000256" key="3">
    <source>
        <dbReference type="ARBA" id="ARBA00023054"/>
    </source>
</evidence>
<evidence type="ECO:0000313" key="8">
    <source>
        <dbReference type="Proteomes" id="UP000261660"/>
    </source>
</evidence>
<dbReference type="SMART" id="SM00165">
    <property type="entry name" value="UBA"/>
    <property type="match status" value="1"/>
</dbReference>
<dbReference type="Pfam" id="PF00789">
    <property type="entry name" value="UBX"/>
    <property type="match status" value="1"/>
</dbReference>
<accession>A0A3Q3EEK5</accession>
<dbReference type="Ensembl" id="ENSLBET00000006089.1">
    <property type="protein sequence ID" value="ENSLBEP00000005793.1"/>
    <property type="gene ID" value="ENSLBEG00000004445.1"/>
</dbReference>
<dbReference type="SMART" id="SM00166">
    <property type="entry name" value="UBX"/>
    <property type="match status" value="1"/>
</dbReference>
<dbReference type="InterPro" id="IPR029071">
    <property type="entry name" value="Ubiquitin-like_domsf"/>
</dbReference>
<dbReference type="GO" id="GO:0005737">
    <property type="term" value="C:cytoplasm"/>
    <property type="evidence" value="ECO:0007669"/>
    <property type="project" value="UniProtKB-SubCell"/>
</dbReference>
<feature type="compositionally biased region" description="Pro residues" evidence="4">
    <location>
        <begin position="209"/>
        <end position="222"/>
    </location>
</feature>
<dbReference type="GO" id="GO:0036435">
    <property type="term" value="F:K48-linked polyubiquitin modification-dependent protein binding"/>
    <property type="evidence" value="ECO:0007669"/>
    <property type="project" value="TreeGrafter"/>
</dbReference>
<proteinExistence type="predicted"/>
<dbReference type="GO" id="GO:0032435">
    <property type="term" value="P:negative regulation of proteasomal ubiquitin-dependent protein catabolic process"/>
    <property type="evidence" value="ECO:0007669"/>
    <property type="project" value="TreeGrafter"/>
</dbReference>
<dbReference type="GO" id="GO:0005634">
    <property type="term" value="C:nucleus"/>
    <property type="evidence" value="ECO:0007669"/>
    <property type="project" value="TreeGrafter"/>
</dbReference>
<dbReference type="AlphaFoldDB" id="A0A3Q3EEK5"/>
<organism evidence="7 8">
    <name type="scientific">Labrus bergylta</name>
    <name type="common">ballan wrasse</name>
    <dbReference type="NCBI Taxonomy" id="56723"/>
    <lineage>
        <taxon>Eukaryota</taxon>
        <taxon>Metazoa</taxon>
        <taxon>Chordata</taxon>
        <taxon>Craniata</taxon>
        <taxon>Vertebrata</taxon>
        <taxon>Euteleostomi</taxon>
        <taxon>Actinopterygii</taxon>
        <taxon>Neopterygii</taxon>
        <taxon>Teleostei</taxon>
        <taxon>Neoteleostei</taxon>
        <taxon>Acanthomorphata</taxon>
        <taxon>Eupercaria</taxon>
        <taxon>Labriformes</taxon>
        <taxon>Labridae</taxon>
        <taxon>Labrus</taxon>
    </lineage>
</organism>
<dbReference type="PROSITE" id="PS50033">
    <property type="entry name" value="UBX"/>
    <property type="match status" value="1"/>
</dbReference>
<protein>
    <submittedName>
        <fullName evidence="7">UBX domain protein 1</fullName>
    </submittedName>
</protein>
<comment type="subcellular location">
    <subcellularLocation>
        <location evidence="1">Cytoplasm</location>
    </subcellularLocation>
</comment>
<dbReference type="SUPFAM" id="SSF46934">
    <property type="entry name" value="UBA-like"/>
    <property type="match status" value="1"/>
</dbReference>
<reference evidence="7" key="1">
    <citation type="submission" date="2025-08" db="UniProtKB">
        <authorList>
            <consortium name="Ensembl"/>
        </authorList>
    </citation>
    <scope>IDENTIFICATION</scope>
</reference>
<feature type="compositionally biased region" description="Low complexity" evidence="4">
    <location>
        <begin position="198"/>
        <end position="208"/>
    </location>
</feature>
<evidence type="ECO:0000256" key="2">
    <source>
        <dbReference type="ARBA" id="ARBA00022490"/>
    </source>
</evidence>
<dbReference type="InParanoid" id="A0A3Q3EEK5"/>
<dbReference type="PANTHER" id="PTHR46340">
    <property type="entry name" value="UBX DOMAIN-CONTAINING PROTEIN 1"/>
    <property type="match status" value="1"/>
</dbReference>
<dbReference type="PANTHER" id="PTHR46340:SF1">
    <property type="entry name" value="UBX DOMAIN-CONTAINING PROTEIN 1"/>
    <property type="match status" value="1"/>
</dbReference>
<dbReference type="FunCoup" id="A0A3Q3EEK5">
    <property type="interactions" value="1695"/>
</dbReference>
<dbReference type="STRING" id="56723.ENSLBEP00000005793"/>
<dbReference type="PROSITE" id="PS50030">
    <property type="entry name" value="UBA"/>
    <property type="match status" value="1"/>
</dbReference>
<sequence>MAELTTLESLLEMGFDKNRAEKAVAKTGNMGIEPAMDWLMEHENDPDIDEPYVPPAANVLGGAADSQSTTDQLTLADTAEGTAGGDSTQREIEESLKKPMSEEERLEQVRRLEDLMRAKQAERRERERAEELEREKQRRRQGQELQQIRQKIQDDDMKKLADQRRREKMEDKLARQRVKDKIARDREERAQKFGGVGTTSTATSSQPAEPSPSSPTSHGPPPTKKEYDESKIQVRLVDGSTLTTVFKAQEPLAAVRVYIQMNSNILEGQDFTLLSPYPRHVYTEMDMEKPLKELGELSFIFDDCLRLLSTILARFDSQCDFHFCFFLCFFKVWCLQLCWWLPKSENRMTWSLSLPHPLCIIN</sequence>
<feature type="compositionally biased region" description="Polar residues" evidence="4">
    <location>
        <begin position="65"/>
        <end position="75"/>
    </location>
</feature>
<evidence type="ECO:0000313" key="7">
    <source>
        <dbReference type="Ensembl" id="ENSLBEP00000005793.1"/>
    </source>
</evidence>
<dbReference type="InterPro" id="IPR009060">
    <property type="entry name" value="UBA-like_sf"/>
</dbReference>
<feature type="compositionally biased region" description="Basic and acidic residues" evidence="4">
    <location>
        <begin position="88"/>
        <end position="136"/>
    </location>
</feature>
<dbReference type="InterPro" id="IPR041923">
    <property type="entry name" value="UBA_UBXN1"/>
</dbReference>
<dbReference type="Pfam" id="PF22562">
    <property type="entry name" value="UBA_7"/>
    <property type="match status" value="1"/>
</dbReference>
<dbReference type="Proteomes" id="UP000261660">
    <property type="component" value="Unplaced"/>
</dbReference>
<name>A0A3Q3EEK5_9LABR</name>
<evidence type="ECO:0000259" key="5">
    <source>
        <dbReference type="PROSITE" id="PS50030"/>
    </source>
</evidence>
<dbReference type="Gene3D" id="1.10.8.10">
    <property type="entry name" value="DNA helicase RuvA subunit, C-terminal domain"/>
    <property type="match status" value="1"/>
</dbReference>
<feature type="region of interest" description="Disordered" evidence="4">
    <location>
        <begin position="44"/>
        <end position="229"/>
    </location>
</feature>